<evidence type="ECO:0000256" key="1">
    <source>
        <dbReference type="SAM" id="Phobius"/>
    </source>
</evidence>
<keyword evidence="1" id="KW-0472">Membrane</keyword>
<evidence type="ECO:0000313" key="2">
    <source>
        <dbReference type="EMBL" id="DAF93797.1"/>
    </source>
</evidence>
<feature type="transmembrane region" description="Helical" evidence="1">
    <location>
        <begin position="16"/>
        <end position="35"/>
    </location>
</feature>
<keyword evidence="1" id="KW-1133">Transmembrane helix</keyword>
<name>A0A8S5UH37_9CAUD</name>
<reference evidence="2" key="1">
    <citation type="journal article" date="2021" name="Proc. Natl. Acad. Sci. U.S.A.">
        <title>A Catalog of Tens of Thousands of Viruses from Human Metagenomes Reveals Hidden Associations with Chronic Diseases.</title>
        <authorList>
            <person name="Tisza M.J."/>
            <person name="Buck C.B."/>
        </authorList>
    </citation>
    <scope>NUCLEOTIDE SEQUENCE</scope>
    <source>
        <strain evidence="2">Ct0eR1</strain>
    </source>
</reference>
<organism evidence="2">
    <name type="scientific">Siphoviridae sp. ct0eR1</name>
    <dbReference type="NCBI Taxonomy" id="2825297"/>
    <lineage>
        <taxon>Viruses</taxon>
        <taxon>Duplodnaviria</taxon>
        <taxon>Heunggongvirae</taxon>
        <taxon>Uroviricota</taxon>
        <taxon>Caudoviricetes</taxon>
    </lineage>
</organism>
<protein>
    <submittedName>
        <fullName evidence="2">Uncharacterized protein</fullName>
    </submittedName>
</protein>
<dbReference type="EMBL" id="BK016087">
    <property type="protein sequence ID" value="DAF93797.1"/>
    <property type="molecule type" value="Genomic_DNA"/>
</dbReference>
<accession>A0A8S5UH37</accession>
<proteinExistence type="predicted"/>
<keyword evidence="1" id="KW-0812">Transmembrane</keyword>
<sequence length="37" mass="4078">MLGEAGFVVQKRGKQVALLVFALAICLLVIVWTNFND</sequence>